<evidence type="ECO:0000313" key="2">
    <source>
        <dbReference type="Proteomes" id="UP000216188"/>
    </source>
</evidence>
<sequence>MRNIKTINDFGRLKTERDDAPFVFLITVPNIVKSREWRKT</sequence>
<accession>A0A256G2S0</accession>
<organism evidence="1 2">
    <name type="scientific">Brucella pseudogrignonensis</name>
    <dbReference type="NCBI Taxonomy" id="419475"/>
    <lineage>
        <taxon>Bacteria</taxon>
        <taxon>Pseudomonadati</taxon>
        <taxon>Pseudomonadota</taxon>
        <taxon>Alphaproteobacteria</taxon>
        <taxon>Hyphomicrobiales</taxon>
        <taxon>Brucellaceae</taxon>
        <taxon>Brucella/Ochrobactrum group</taxon>
        <taxon>Brucella</taxon>
    </lineage>
</organism>
<comment type="caution">
    <text evidence="1">The sequence shown here is derived from an EMBL/GenBank/DDBJ whole genome shotgun (WGS) entry which is preliminary data.</text>
</comment>
<dbReference type="AlphaFoldDB" id="A0A256G2S0"/>
<reference evidence="1 2" key="1">
    <citation type="submission" date="2017-07" db="EMBL/GenBank/DDBJ databases">
        <title>Phylogenetic study on the rhizospheric bacterium Ochrobactrum sp. A44.</title>
        <authorList>
            <person name="Krzyzanowska D.M."/>
            <person name="Ossowicki A."/>
            <person name="Rajewska M."/>
            <person name="Maciag T."/>
            <person name="Kaczynski Z."/>
            <person name="Czerwicka M."/>
            <person name="Jafra S."/>
        </authorList>
    </citation>
    <scope>NUCLEOTIDE SEQUENCE [LARGE SCALE GENOMIC DNA]</scope>
    <source>
        <strain evidence="1 2">CCUG 30717</strain>
    </source>
</reference>
<dbReference type="Proteomes" id="UP000216188">
    <property type="component" value="Unassembled WGS sequence"/>
</dbReference>
<gene>
    <name evidence="1" type="ORF">CEV34_5110</name>
</gene>
<protein>
    <submittedName>
        <fullName evidence="1">Uncharacterized protein</fullName>
    </submittedName>
</protein>
<dbReference type="EMBL" id="NNRM01000048">
    <property type="protein sequence ID" value="OYR21280.1"/>
    <property type="molecule type" value="Genomic_DNA"/>
</dbReference>
<proteinExistence type="predicted"/>
<evidence type="ECO:0000313" key="1">
    <source>
        <dbReference type="EMBL" id="OYR21280.1"/>
    </source>
</evidence>
<name>A0A256G2S0_9HYPH</name>
<keyword evidence="2" id="KW-1185">Reference proteome</keyword>